<sequence>VSRPHRGSSMGQDAEKCRVLCAHIWCVSDAAYQRLRRLEGSEHAVGSDGVWHWYSSHRRVLGQVWGVSMCGLQGHDGGCGQGGVQNVLWHQRGRGPNRRSERVSLDFVRESVVRCVQIIRGIAAPCARRAVVFQHSLWGSSRGARNGANACRSQVHQGLPPRRRRDRNQIGVQGHDRRNHGRRVQGGL</sequence>
<name>A0A6A5ABR8_APHAT</name>
<accession>A0A6A5ABR8</accession>
<dbReference type="EMBL" id="VJMI01015604">
    <property type="protein sequence ID" value="KAF0726029.1"/>
    <property type="molecule type" value="Genomic_DNA"/>
</dbReference>
<proteinExistence type="predicted"/>
<feature type="non-terminal residue" evidence="2">
    <location>
        <position position="1"/>
    </location>
</feature>
<feature type="compositionally biased region" description="Basic residues" evidence="1">
    <location>
        <begin position="177"/>
        <end position="188"/>
    </location>
</feature>
<evidence type="ECO:0000313" key="3">
    <source>
        <dbReference type="Proteomes" id="UP000469452"/>
    </source>
</evidence>
<reference evidence="2 3" key="1">
    <citation type="submission" date="2019-06" db="EMBL/GenBank/DDBJ databases">
        <title>Genomics analysis of Aphanomyces spp. identifies a new class of oomycete effector associated with host adaptation.</title>
        <authorList>
            <person name="Gaulin E."/>
        </authorList>
    </citation>
    <scope>NUCLEOTIDE SEQUENCE [LARGE SCALE GENOMIC DNA]</scope>
    <source>
        <strain evidence="2 3">E</strain>
    </source>
</reference>
<comment type="caution">
    <text evidence="2">The sequence shown here is derived from an EMBL/GenBank/DDBJ whole genome shotgun (WGS) entry which is preliminary data.</text>
</comment>
<dbReference type="AlphaFoldDB" id="A0A6A5ABR8"/>
<evidence type="ECO:0000256" key="1">
    <source>
        <dbReference type="SAM" id="MobiDB-lite"/>
    </source>
</evidence>
<dbReference type="Proteomes" id="UP000469452">
    <property type="component" value="Unassembled WGS sequence"/>
</dbReference>
<gene>
    <name evidence="2" type="ORF">AaE_009646</name>
</gene>
<feature type="region of interest" description="Disordered" evidence="1">
    <location>
        <begin position="142"/>
        <end position="188"/>
    </location>
</feature>
<evidence type="ECO:0000313" key="2">
    <source>
        <dbReference type="EMBL" id="KAF0726029.1"/>
    </source>
</evidence>
<organism evidence="2 3">
    <name type="scientific">Aphanomyces astaci</name>
    <name type="common">Crayfish plague agent</name>
    <dbReference type="NCBI Taxonomy" id="112090"/>
    <lineage>
        <taxon>Eukaryota</taxon>
        <taxon>Sar</taxon>
        <taxon>Stramenopiles</taxon>
        <taxon>Oomycota</taxon>
        <taxon>Saprolegniomycetes</taxon>
        <taxon>Saprolegniales</taxon>
        <taxon>Verrucalvaceae</taxon>
        <taxon>Aphanomyces</taxon>
    </lineage>
</organism>
<feature type="non-terminal residue" evidence="2">
    <location>
        <position position="188"/>
    </location>
</feature>
<protein>
    <submittedName>
        <fullName evidence="2">Uncharacterized protein</fullName>
    </submittedName>
</protein>